<name>A0A0F8Y173_9ZZZZ</name>
<evidence type="ECO:0000313" key="1">
    <source>
        <dbReference type="EMBL" id="KKK67340.1"/>
    </source>
</evidence>
<accession>A0A0F8Y173</accession>
<gene>
    <name evidence="1" type="ORF">LCGC14_2955030</name>
</gene>
<proteinExistence type="predicted"/>
<organism evidence="1">
    <name type="scientific">marine sediment metagenome</name>
    <dbReference type="NCBI Taxonomy" id="412755"/>
    <lineage>
        <taxon>unclassified sequences</taxon>
        <taxon>metagenomes</taxon>
        <taxon>ecological metagenomes</taxon>
    </lineage>
</organism>
<comment type="caution">
    <text evidence="1">The sequence shown here is derived from an EMBL/GenBank/DDBJ whole genome shotgun (WGS) entry which is preliminary data.</text>
</comment>
<dbReference type="EMBL" id="LAZR01059662">
    <property type="protein sequence ID" value="KKK67340.1"/>
    <property type="molecule type" value="Genomic_DNA"/>
</dbReference>
<sequence>MTLNRFHAIMAMLNTGRVGVHPVDARGHPIPGPVIDAARRDALVAMRHQRARWAARRLVTAAEVARFLTAA</sequence>
<protein>
    <recommendedName>
        <fullName evidence="2">TubC N-terminal docking domain-containing protein</fullName>
    </recommendedName>
</protein>
<dbReference type="AlphaFoldDB" id="A0A0F8Y173"/>
<evidence type="ECO:0008006" key="2">
    <source>
        <dbReference type="Google" id="ProtNLM"/>
    </source>
</evidence>
<reference evidence="1" key="1">
    <citation type="journal article" date="2015" name="Nature">
        <title>Complex archaea that bridge the gap between prokaryotes and eukaryotes.</title>
        <authorList>
            <person name="Spang A."/>
            <person name="Saw J.H."/>
            <person name="Jorgensen S.L."/>
            <person name="Zaremba-Niedzwiedzka K."/>
            <person name="Martijn J."/>
            <person name="Lind A.E."/>
            <person name="van Eijk R."/>
            <person name="Schleper C."/>
            <person name="Guy L."/>
            <person name="Ettema T.J."/>
        </authorList>
    </citation>
    <scope>NUCLEOTIDE SEQUENCE</scope>
</reference>